<keyword evidence="2" id="KW-1185">Reference proteome</keyword>
<dbReference type="EMBL" id="JBFOLK010000007">
    <property type="protein sequence ID" value="KAL2497600.1"/>
    <property type="molecule type" value="Genomic_DNA"/>
</dbReference>
<name>A0ABD1SA89_9LAMI</name>
<dbReference type="AlphaFoldDB" id="A0ABD1SA89"/>
<accession>A0ABD1SA89</accession>
<gene>
    <name evidence="1" type="ORF">Adt_23150</name>
</gene>
<comment type="caution">
    <text evidence="1">The sequence shown here is derived from an EMBL/GenBank/DDBJ whole genome shotgun (WGS) entry which is preliminary data.</text>
</comment>
<evidence type="ECO:0000313" key="2">
    <source>
        <dbReference type="Proteomes" id="UP001604336"/>
    </source>
</evidence>
<reference evidence="2" key="1">
    <citation type="submission" date="2024-07" db="EMBL/GenBank/DDBJ databases">
        <title>Two chromosome-level genome assemblies of Korean endemic species Abeliophyllum distichum and Forsythia ovata (Oleaceae).</title>
        <authorList>
            <person name="Jang H."/>
        </authorList>
    </citation>
    <scope>NUCLEOTIDE SEQUENCE [LARGE SCALE GENOMIC DNA]</scope>
</reference>
<protein>
    <submittedName>
        <fullName evidence="1">Uncharacterized protein</fullName>
    </submittedName>
</protein>
<proteinExistence type="predicted"/>
<organism evidence="1 2">
    <name type="scientific">Abeliophyllum distichum</name>
    <dbReference type="NCBI Taxonomy" id="126358"/>
    <lineage>
        <taxon>Eukaryota</taxon>
        <taxon>Viridiplantae</taxon>
        <taxon>Streptophyta</taxon>
        <taxon>Embryophyta</taxon>
        <taxon>Tracheophyta</taxon>
        <taxon>Spermatophyta</taxon>
        <taxon>Magnoliopsida</taxon>
        <taxon>eudicotyledons</taxon>
        <taxon>Gunneridae</taxon>
        <taxon>Pentapetalae</taxon>
        <taxon>asterids</taxon>
        <taxon>lamiids</taxon>
        <taxon>Lamiales</taxon>
        <taxon>Oleaceae</taxon>
        <taxon>Forsythieae</taxon>
        <taxon>Abeliophyllum</taxon>
    </lineage>
</organism>
<sequence length="156" mass="17182">MSKLKATDLDNFRDRLGCDKVSLTELKGYVQGPLLNGADSVGARKLSEKSASERWANVMRPFYYGGSLTTRVNAISNCSNDLSSEAITDVLAEMVVVTTIRVVHGAFKIGKALVKKSMRRWKDEVTVAMSVTLQKEVANRKSELRKTKSRARGGRG</sequence>
<evidence type="ECO:0000313" key="1">
    <source>
        <dbReference type="EMBL" id="KAL2497600.1"/>
    </source>
</evidence>
<dbReference type="Proteomes" id="UP001604336">
    <property type="component" value="Unassembled WGS sequence"/>
</dbReference>